<organism evidence="2 3">
    <name type="scientific">Coregonus suidteri</name>
    <dbReference type="NCBI Taxonomy" id="861788"/>
    <lineage>
        <taxon>Eukaryota</taxon>
        <taxon>Metazoa</taxon>
        <taxon>Chordata</taxon>
        <taxon>Craniata</taxon>
        <taxon>Vertebrata</taxon>
        <taxon>Euteleostomi</taxon>
        <taxon>Actinopterygii</taxon>
        <taxon>Neopterygii</taxon>
        <taxon>Teleostei</taxon>
        <taxon>Protacanthopterygii</taxon>
        <taxon>Salmoniformes</taxon>
        <taxon>Salmonidae</taxon>
        <taxon>Coregoninae</taxon>
        <taxon>Coregonus</taxon>
    </lineage>
</organism>
<keyword evidence="3" id="KW-1185">Reference proteome</keyword>
<proteinExistence type="predicted"/>
<feature type="region of interest" description="Disordered" evidence="1">
    <location>
        <begin position="26"/>
        <end position="73"/>
    </location>
</feature>
<gene>
    <name evidence="2" type="ORF">J4Q44_G00206260</name>
</gene>
<feature type="compositionally biased region" description="Basic residues" evidence="1">
    <location>
        <begin position="45"/>
        <end position="65"/>
    </location>
</feature>
<evidence type="ECO:0000313" key="2">
    <source>
        <dbReference type="EMBL" id="KAK6309163.1"/>
    </source>
</evidence>
<evidence type="ECO:0000256" key="1">
    <source>
        <dbReference type="SAM" id="MobiDB-lite"/>
    </source>
</evidence>
<dbReference type="EMBL" id="JAGTTL010000018">
    <property type="protein sequence ID" value="KAK6309163.1"/>
    <property type="molecule type" value="Genomic_DNA"/>
</dbReference>
<name>A0AAN8LBQ2_9TELE</name>
<reference evidence="2 3" key="1">
    <citation type="submission" date="2021-04" db="EMBL/GenBank/DDBJ databases">
        <authorList>
            <person name="De Guttry C."/>
            <person name="Zahm M."/>
            <person name="Klopp C."/>
            <person name="Cabau C."/>
            <person name="Louis A."/>
            <person name="Berthelot C."/>
            <person name="Parey E."/>
            <person name="Roest Crollius H."/>
            <person name="Montfort J."/>
            <person name="Robinson-Rechavi M."/>
            <person name="Bucao C."/>
            <person name="Bouchez O."/>
            <person name="Gislard M."/>
            <person name="Lluch J."/>
            <person name="Milhes M."/>
            <person name="Lampietro C."/>
            <person name="Lopez Roques C."/>
            <person name="Donnadieu C."/>
            <person name="Braasch I."/>
            <person name="Desvignes T."/>
            <person name="Postlethwait J."/>
            <person name="Bobe J."/>
            <person name="Wedekind C."/>
            <person name="Guiguen Y."/>
        </authorList>
    </citation>
    <scope>NUCLEOTIDE SEQUENCE [LARGE SCALE GENOMIC DNA]</scope>
    <source>
        <strain evidence="2">Cs_M1</strain>
        <tissue evidence="2">Blood</tissue>
    </source>
</reference>
<sequence length="73" mass="8262">MLTVTRLGRGMTSSNSLSLSLKRRFPLSSSTVSRSGAPVWGRRTQNPHRLKRNRRNSGPVRRKSSFKGLRQIP</sequence>
<dbReference type="Proteomes" id="UP001356427">
    <property type="component" value="Unassembled WGS sequence"/>
</dbReference>
<dbReference type="AlphaFoldDB" id="A0AAN8LBQ2"/>
<protein>
    <submittedName>
        <fullName evidence="2">Uncharacterized protein</fullName>
    </submittedName>
</protein>
<comment type="caution">
    <text evidence="2">The sequence shown here is derived from an EMBL/GenBank/DDBJ whole genome shotgun (WGS) entry which is preliminary data.</text>
</comment>
<accession>A0AAN8LBQ2</accession>
<evidence type="ECO:0000313" key="3">
    <source>
        <dbReference type="Proteomes" id="UP001356427"/>
    </source>
</evidence>